<organism evidence="8 9">
    <name type="scientific">Sphingomonas populi</name>
    <dbReference type="NCBI Taxonomy" id="2484750"/>
    <lineage>
        <taxon>Bacteria</taxon>
        <taxon>Pseudomonadati</taxon>
        <taxon>Pseudomonadota</taxon>
        <taxon>Alphaproteobacteria</taxon>
        <taxon>Sphingomonadales</taxon>
        <taxon>Sphingomonadaceae</taxon>
        <taxon>Sphingomonas</taxon>
    </lineage>
</organism>
<evidence type="ECO:0000256" key="6">
    <source>
        <dbReference type="SAM" id="MobiDB-lite"/>
    </source>
</evidence>
<feature type="domain" description="Rieske" evidence="7">
    <location>
        <begin position="38"/>
        <end position="136"/>
    </location>
</feature>
<dbReference type="InterPro" id="IPR017941">
    <property type="entry name" value="Rieske_2Fe-2S"/>
</dbReference>
<dbReference type="EMBL" id="SGIS01000026">
    <property type="protein sequence ID" value="RZF63451.1"/>
    <property type="molecule type" value="Genomic_DNA"/>
</dbReference>
<dbReference type="InterPro" id="IPR036922">
    <property type="entry name" value="Rieske_2Fe-2S_sf"/>
</dbReference>
<evidence type="ECO:0000256" key="5">
    <source>
        <dbReference type="ARBA" id="ARBA00023014"/>
    </source>
</evidence>
<keyword evidence="5" id="KW-0411">Iron-sulfur</keyword>
<gene>
    <name evidence="8" type="ORF">EWE75_16200</name>
</gene>
<dbReference type="SUPFAM" id="SSF50022">
    <property type="entry name" value="ISP domain"/>
    <property type="match status" value="1"/>
</dbReference>
<proteinExistence type="predicted"/>
<dbReference type="GO" id="GO:0016491">
    <property type="term" value="F:oxidoreductase activity"/>
    <property type="evidence" value="ECO:0007669"/>
    <property type="project" value="UniProtKB-KW"/>
</dbReference>
<dbReference type="AlphaFoldDB" id="A0A4Q6XU05"/>
<keyword evidence="9" id="KW-1185">Reference proteome</keyword>
<dbReference type="PANTHER" id="PTHR21266:SF60">
    <property type="entry name" value="3-KETOSTEROID-9-ALPHA-MONOOXYGENASE, OXYGENASE COMPONENT"/>
    <property type="match status" value="1"/>
</dbReference>
<evidence type="ECO:0000256" key="2">
    <source>
        <dbReference type="ARBA" id="ARBA00022723"/>
    </source>
</evidence>
<reference evidence="8 9" key="1">
    <citation type="submission" date="2019-02" db="EMBL/GenBank/DDBJ databases">
        <authorList>
            <person name="Li Y."/>
        </authorList>
    </citation>
    <scope>NUCLEOTIDE SEQUENCE [LARGE SCALE GENOMIC DNA]</scope>
    <source>
        <strain evidence="8 9">3-7</strain>
    </source>
</reference>
<dbReference type="GO" id="GO:0051537">
    <property type="term" value="F:2 iron, 2 sulfur cluster binding"/>
    <property type="evidence" value="ECO:0007669"/>
    <property type="project" value="UniProtKB-KW"/>
</dbReference>
<dbReference type="GO" id="GO:0046872">
    <property type="term" value="F:metal ion binding"/>
    <property type="evidence" value="ECO:0007669"/>
    <property type="project" value="UniProtKB-KW"/>
</dbReference>
<dbReference type="OrthoDB" id="9800776at2"/>
<name>A0A4Q6XU05_9SPHN</name>
<evidence type="ECO:0000313" key="8">
    <source>
        <dbReference type="EMBL" id="RZF63451.1"/>
    </source>
</evidence>
<sequence>MAPTSYPDAQDAGWLEALAEQADQPPQPTEPSDGTLLWWPLALSEALKSDKPLGVSLGGRPIVLWRDAQGEPRAMIDQCPHRRVPLSLGRVTSDGLLQCGYHGWCYEGRTGRVTRIPNLLEKQRFPLIYRGESYGVYEADGFIRVCLNKDAPPPQADADRLPLHGTTPVALGHAHYVAMLFDDPSLLLDIPGVDITEYFDSELTWADGVAQIDRHCVRRWHLKSSRLGSHFPFRLRVQTALATGETNVQLLSDSLDELSRIHLAPTPGARGTTTVNWRAKAGGRPFAGLRRSAPEIRVRGDLDVGRIAATRPTVSVQFRGEMQQAS</sequence>
<evidence type="ECO:0000256" key="4">
    <source>
        <dbReference type="ARBA" id="ARBA00023004"/>
    </source>
</evidence>
<evidence type="ECO:0000256" key="1">
    <source>
        <dbReference type="ARBA" id="ARBA00022714"/>
    </source>
</evidence>
<dbReference type="CDD" id="cd03469">
    <property type="entry name" value="Rieske_RO_Alpha_N"/>
    <property type="match status" value="1"/>
</dbReference>
<feature type="region of interest" description="Disordered" evidence="6">
    <location>
        <begin position="1"/>
        <end position="34"/>
    </location>
</feature>
<dbReference type="Pfam" id="PF00355">
    <property type="entry name" value="Rieske"/>
    <property type="match status" value="1"/>
</dbReference>
<keyword evidence="3" id="KW-0560">Oxidoreductase</keyword>
<protein>
    <submittedName>
        <fullName evidence="8">Rieske (2Fe-2S) protein</fullName>
    </submittedName>
</protein>
<dbReference type="PROSITE" id="PS51296">
    <property type="entry name" value="RIESKE"/>
    <property type="match status" value="1"/>
</dbReference>
<dbReference type="Gene3D" id="2.102.10.10">
    <property type="entry name" value="Rieske [2Fe-2S] iron-sulphur domain"/>
    <property type="match status" value="1"/>
</dbReference>
<dbReference type="PANTHER" id="PTHR21266">
    <property type="entry name" value="IRON-SULFUR DOMAIN CONTAINING PROTEIN"/>
    <property type="match status" value="1"/>
</dbReference>
<evidence type="ECO:0000259" key="7">
    <source>
        <dbReference type="PROSITE" id="PS51296"/>
    </source>
</evidence>
<comment type="caution">
    <text evidence="8">The sequence shown here is derived from an EMBL/GenBank/DDBJ whole genome shotgun (WGS) entry which is preliminary data.</text>
</comment>
<accession>A0A4Q6XU05</accession>
<keyword evidence="1" id="KW-0001">2Fe-2S</keyword>
<keyword evidence="2" id="KW-0479">Metal-binding</keyword>
<dbReference type="InterPro" id="IPR050584">
    <property type="entry name" value="Cholesterol_7-desaturase"/>
</dbReference>
<evidence type="ECO:0000313" key="9">
    <source>
        <dbReference type="Proteomes" id="UP000292085"/>
    </source>
</evidence>
<evidence type="ECO:0000256" key="3">
    <source>
        <dbReference type="ARBA" id="ARBA00023002"/>
    </source>
</evidence>
<dbReference type="RefSeq" id="WP_130159138.1">
    <property type="nucleotide sequence ID" value="NZ_SGIS01000026.1"/>
</dbReference>
<keyword evidence="4" id="KW-0408">Iron</keyword>
<dbReference type="Proteomes" id="UP000292085">
    <property type="component" value="Unassembled WGS sequence"/>
</dbReference>